<accession>A0A9W4DS51</accession>
<evidence type="ECO:0000313" key="1">
    <source>
        <dbReference type="EMBL" id="CAG6392993.1"/>
    </source>
</evidence>
<reference evidence="1" key="1">
    <citation type="submission" date="2021-05" db="EMBL/GenBank/DDBJ databases">
        <authorList>
            <person name="Arsene-Ploetze F."/>
        </authorList>
    </citation>
    <scope>NUCLEOTIDE SEQUENCE</scope>
    <source>
        <strain evidence="1">DSM 42138</strain>
    </source>
</reference>
<dbReference type="AlphaFoldDB" id="A0A9W4DS51"/>
<dbReference type="RefSeq" id="WP_251488226.1">
    <property type="nucleotide sequence ID" value="NZ_CAJSLV010000048.1"/>
</dbReference>
<gene>
    <name evidence="1" type="ORF">SCOCK_20024</name>
</gene>
<keyword evidence="2" id="KW-1185">Reference proteome</keyword>
<protein>
    <recommendedName>
        <fullName evidence="3">DUF1877 family protein</fullName>
    </recommendedName>
</protein>
<evidence type="ECO:0000313" key="2">
    <source>
        <dbReference type="Proteomes" id="UP001152519"/>
    </source>
</evidence>
<evidence type="ECO:0008006" key="3">
    <source>
        <dbReference type="Google" id="ProtNLM"/>
    </source>
</evidence>
<dbReference type="Gene3D" id="3.40.1760.10">
    <property type="entry name" value="YfbM-like super family"/>
    <property type="match status" value="1"/>
</dbReference>
<organism evidence="1 2">
    <name type="scientific">Actinacidiphila cocklensis</name>
    <dbReference type="NCBI Taxonomy" id="887465"/>
    <lineage>
        <taxon>Bacteria</taxon>
        <taxon>Bacillati</taxon>
        <taxon>Actinomycetota</taxon>
        <taxon>Actinomycetes</taxon>
        <taxon>Kitasatosporales</taxon>
        <taxon>Streptomycetaceae</taxon>
        <taxon>Actinacidiphila</taxon>
    </lineage>
</organism>
<dbReference type="InterPro" id="IPR035944">
    <property type="entry name" value="YfbM-like_sf"/>
</dbReference>
<comment type="caution">
    <text evidence="1">The sequence shown here is derived from an EMBL/GenBank/DDBJ whole genome shotgun (WGS) entry which is preliminary data.</text>
</comment>
<dbReference type="InterPro" id="IPR015068">
    <property type="entry name" value="DUF1877"/>
</dbReference>
<dbReference type="SUPFAM" id="SSF111069">
    <property type="entry name" value="Hypothetical protein yfbM"/>
    <property type="match status" value="1"/>
</dbReference>
<name>A0A9W4DS51_9ACTN</name>
<dbReference type="EMBL" id="CAJSLV010000048">
    <property type="protein sequence ID" value="CAG6392993.1"/>
    <property type="molecule type" value="Genomic_DNA"/>
</dbReference>
<sequence>MQSLDMRRVPADELERGIAVLEDGFSATLQNEVFRRERAAGTLCSLGEDWTRMNVLLTGEDFPDGLASLPVLGGVHVASFNSQVDIMTWLDADRVREAHAYLDGIDFDDCFERRRKQLVYFPDDVSYLSTELRRLLGDMQRFYALAAAAGEAVVKRVYE</sequence>
<dbReference type="Pfam" id="PF08974">
    <property type="entry name" value="DUF1877"/>
    <property type="match status" value="1"/>
</dbReference>
<proteinExistence type="predicted"/>
<dbReference type="Proteomes" id="UP001152519">
    <property type="component" value="Unassembled WGS sequence"/>
</dbReference>